<feature type="compositionally biased region" description="Polar residues" evidence="1">
    <location>
        <begin position="13"/>
        <end position="25"/>
    </location>
</feature>
<dbReference type="Proteomes" id="UP000663836">
    <property type="component" value="Unassembled WGS sequence"/>
</dbReference>
<accession>A0A819TYN7</accession>
<name>A0A819TYN7_9BILA</name>
<dbReference type="AlphaFoldDB" id="A0A819TYN7"/>
<sequence length="165" mass="19044">MDNKESTRVAASETPTITPTRSNRSVFSHPTHRIIQNFLLIWLDTNIDETNDNFKNSFLQLRRIVASITTFTDAQECFDFLSEIKKQKAFMIVYGHLVQQIMKQIEETSQLDEVGTCGKDEAEILFTTHTIFRIDNIEALPEADRLYEIQITLVGDQDNDFSKHT</sequence>
<evidence type="ECO:0000256" key="1">
    <source>
        <dbReference type="SAM" id="MobiDB-lite"/>
    </source>
</evidence>
<gene>
    <name evidence="2" type="ORF">JBS370_LOCUS30972</name>
</gene>
<evidence type="ECO:0000313" key="3">
    <source>
        <dbReference type="Proteomes" id="UP000663836"/>
    </source>
</evidence>
<reference evidence="2" key="1">
    <citation type="submission" date="2021-02" db="EMBL/GenBank/DDBJ databases">
        <authorList>
            <person name="Nowell W R."/>
        </authorList>
    </citation>
    <scope>NUCLEOTIDE SEQUENCE</scope>
</reference>
<organism evidence="2 3">
    <name type="scientific">Rotaria sordida</name>
    <dbReference type="NCBI Taxonomy" id="392033"/>
    <lineage>
        <taxon>Eukaryota</taxon>
        <taxon>Metazoa</taxon>
        <taxon>Spiralia</taxon>
        <taxon>Gnathifera</taxon>
        <taxon>Rotifera</taxon>
        <taxon>Eurotatoria</taxon>
        <taxon>Bdelloidea</taxon>
        <taxon>Philodinida</taxon>
        <taxon>Philodinidae</taxon>
        <taxon>Rotaria</taxon>
    </lineage>
</organism>
<evidence type="ECO:0000313" key="2">
    <source>
        <dbReference type="EMBL" id="CAF4085857.1"/>
    </source>
</evidence>
<dbReference type="EMBL" id="CAJOBD010007401">
    <property type="protein sequence ID" value="CAF4085857.1"/>
    <property type="molecule type" value="Genomic_DNA"/>
</dbReference>
<protein>
    <submittedName>
        <fullName evidence="2">Uncharacterized protein</fullName>
    </submittedName>
</protein>
<proteinExistence type="predicted"/>
<feature type="region of interest" description="Disordered" evidence="1">
    <location>
        <begin position="1"/>
        <end position="25"/>
    </location>
</feature>
<comment type="caution">
    <text evidence="2">The sequence shown here is derived from an EMBL/GenBank/DDBJ whole genome shotgun (WGS) entry which is preliminary data.</text>
</comment>